<feature type="transmembrane region" description="Helical" evidence="7">
    <location>
        <begin position="134"/>
        <end position="161"/>
    </location>
</feature>
<evidence type="ECO:0000256" key="6">
    <source>
        <dbReference type="ARBA" id="ARBA00023136"/>
    </source>
</evidence>
<feature type="transmembrane region" description="Helical" evidence="7">
    <location>
        <begin position="234"/>
        <end position="260"/>
    </location>
</feature>
<evidence type="ECO:0000256" key="5">
    <source>
        <dbReference type="ARBA" id="ARBA00022989"/>
    </source>
</evidence>
<keyword evidence="2" id="KW-0813">Transport</keyword>
<dbReference type="Pfam" id="PF19300">
    <property type="entry name" value="BPD_transp_1_N"/>
    <property type="match status" value="1"/>
</dbReference>
<feature type="transmembrane region" description="Helical" evidence="7">
    <location>
        <begin position="173"/>
        <end position="196"/>
    </location>
</feature>
<dbReference type="PROSITE" id="PS50928">
    <property type="entry name" value="ABC_TM1"/>
    <property type="match status" value="1"/>
</dbReference>
<evidence type="ECO:0000256" key="1">
    <source>
        <dbReference type="ARBA" id="ARBA00004651"/>
    </source>
</evidence>
<protein>
    <recommendedName>
        <fullName evidence="8">ABC transmembrane type-1 domain-containing protein</fullName>
    </recommendedName>
</protein>
<dbReference type="GO" id="GO:0055085">
    <property type="term" value="P:transmembrane transport"/>
    <property type="evidence" value="ECO:0007669"/>
    <property type="project" value="InterPro"/>
</dbReference>
<comment type="subcellular location">
    <subcellularLocation>
        <location evidence="1">Cell membrane</location>
        <topology evidence="1">Multi-pass membrane protein</topology>
    </subcellularLocation>
</comment>
<keyword evidence="3" id="KW-1003">Cell membrane</keyword>
<evidence type="ECO:0000256" key="4">
    <source>
        <dbReference type="ARBA" id="ARBA00022692"/>
    </source>
</evidence>
<gene>
    <name evidence="9" type="ORF">METZ01_LOCUS102472</name>
</gene>
<evidence type="ECO:0000313" key="9">
    <source>
        <dbReference type="EMBL" id="SVA49618.1"/>
    </source>
</evidence>
<organism evidence="9">
    <name type="scientific">marine metagenome</name>
    <dbReference type="NCBI Taxonomy" id="408172"/>
    <lineage>
        <taxon>unclassified sequences</taxon>
        <taxon>metagenomes</taxon>
        <taxon>ecological metagenomes</taxon>
    </lineage>
</organism>
<feature type="transmembrane region" description="Helical" evidence="7">
    <location>
        <begin position="9"/>
        <end position="30"/>
    </location>
</feature>
<keyword evidence="4 7" id="KW-0812">Transmembrane</keyword>
<dbReference type="CDD" id="cd06261">
    <property type="entry name" value="TM_PBP2"/>
    <property type="match status" value="1"/>
</dbReference>
<evidence type="ECO:0000256" key="3">
    <source>
        <dbReference type="ARBA" id="ARBA00022475"/>
    </source>
</evidence>
<sequence length="313" mass="34404">MFTFICRRLIISIPTLLAVMSIIFILVRIVPGDPAQTILGDQASASALDAMRERLGLNRPLLEQYFDFMGSALTGDWGESMVTGKPILGEVVNVLPYTLELTFVAVIFGVLTGLPLGIWSALHRNQLIDYLVRLTTLIGLSFPAFVSAILLLIVFAINLGWFPVISSGGRDDVIGWFRDLAMPALTLGTIMTAYIARVTRSSMLGVLSEDYIRTARAKGVPNNVIIWHHALRNALIPVVTMIGLFLGVLVGNSVLTEIVFNRPGLGKLIVGALGQRDYTMLQGLMVCYAFIIIFINMLTDLTYGLIDPRVKYQ</sequence>
<reference evidence="9" key="1">
    <citation type="submission" date="2018-05" db="EMBL/GenBank/DDBJ databases">
        <authorList>
            <person name="Lanie J.A."/>
            <person name="Ng W.-L."/>
            <person name="Kazmierczak K.M."/>
            <person name="Andrzejewski T.M."/>
            <person name="Davidsen T.M."/>
            <person name="Wayne K.J."/>
            <person name="Tettelin H."/>
            <person name="Glass J.I."/>
            <person name="Rusch D."/>
            <person name="Podicherti R."/>
            <person name="Tsui H.-C.T."/>
            <person name="Winkler M.E."/>
        </authorList>
    </citation>
    <scope>NUCLEOTIDE SEQUENCE</scope>
</reference>
<dbReference type="Pfam" id="PF00528">
    <property type="entry name" value="BPD_transp_1"/>
    <property type="match status" value="1"/>
</dbReference>
<dbReference type="InterPro" id="IPR000515">
    <property type="entry name" value="MetI-like"/>
</dbReference>
<dbReference type="PANTHER" id="PTHR43163:SF6">
    <property type="entry name" value="DIPEPTIDE TRANSPORT SYSTEM PERMEASE PROTEIN DPPB-RELATED"/>
    <property type="match status" value="1"/>
</dbReference>
<dbReference type="InterPro" id="IPR045621">
    <property type="entry name" value="BPD_transp_1_N"/>
</dbReference>
<dbReference type="Gene3D" id="1.10.3720.10">
    <property type="entry name" value="MetI-like"/>
    <property type="match status" value="1"/>
</dbReference>
<feature type="transmembrane region" description="Helical" evidence="7">
    <location>
        <begin position="101"/>
        <end position="122"/>
    </location>
</feature>
<accession>A0A381WC64</accession>
<dbReference type="PANTHER" id="PTHR43163">
    <property type="entry name" value="DIPEPTIDE TRANSPORT SYSTEM PERMEASE PROTEIN DPPB-RELATED"/>
    <property type="match status" value="1"/>
</dbReference>
<evidence type="ECO:0000259" key="8">
    <source>
        <dbReference type="PROSITE" id="PS50928"/>
    </source>
</evidence>
<dbReference type="EMBL" id="UINC01011220">
    <property type="protein sequence ID" value="SVA49618.1"/>
    <property type="molecule type" value="Genomic_DNA"/>
</dbReference>
<dbReference type="AlphaFoldDB" id="A0A381WC64"/>
<feature type="domain" description="ABC transmembrane type-1" evidence="8">
    <location>
        <begin position="95"/>
        <end position="303"/>
    </location>
</feature>
<keyword evidence="6 7" id="KW-0472">Membrane</keyword>
<feature type="transmembrane region" description="Helical" evidence="7">
    <location>
        <begin position="280"/>
        <end position="306"/>
    </location>
</feature>
<dbReference type="GO" id="GO:0005886">
    <property type="term" value="C:plasma membrane"/>
    <property type="evidence" value="ECO:0007669"/>
    <property type="project" value="UniProtKB-SubCell"/>
</dbReference>
<evidence type="ECO:0000256" key="2">
    <source>
        <dbReference type="ARBA" id="ARBA00022448"/>
    </source>
</evidence>
<proteinExistence type="predicted"/>
<dbReference type="InterPro" id="IPR035906">
    <property type="entry name" value="MetI-like_sf"/>
</dbReference>
<name>A0A381WC64_9ZZZZ</name>
<dbReference type="SUPFAM" id="SSF161098">
    <property type="entry name" value="MetI-like"/>
    <property type="match status" value="1"/>
</dbReference>
<evidence type="ECO:0000256" key="7">
    <source>
        <dbReference type="SAM" id="Phobius"/>
    </source>
</evidence>
<keyword evidence="5 7" id="KW-1133">Transmembrane helix</keyword>